<keyword evidence="5" id="KW-1185">Reference proteome</keyword>
<gene>
    <name evidence="4" type="ORF">RT717_01795</name>
</gene>
<dbReference type="Gene3D" id="3.40.30.10">
    <property type="entry name" value="Glutaredoxin"/>
    <property type="match status" value="1"/>
</dbReference>
<sequence>MINRLLTGLVCLGIFWQCSSPGDPKVQSIGLPYYSQADFTPEWFDDQAIGSAAIHTIAPFKLVNQNGDTITESDLKGKIYVANFFFTICPTICPRMTDNLERVMEAFEDDNSVLLVSHTVMPWIDSVATLHEFAQKRGIQGGKWHLLTGEKTDLYTLGRESYFADEGFGKSVTADSDFLHTENVVLVDSQLRIRGVYNGTLQLEMSRLIEDIRRLQGET</sequence>
<reference evidence="4 5" key="1">
    <citation type="journal article" date="2023" name="Microbiol. Resour. Announc.">
        <title>Complete Genome Sequence of Imperialibacter roseus strain P4T.</title>
        <authorList>
            <person name="Tizabi D.R."/>
            <person name="Bachvaroff T."/>
            <person name="Hill R.T."/>
        </authorList>
    </citation>
    <scope>NUCLEOTIDE SEQUENCE [LARGE SCALE GENOMIC DNA]</scope>
    <source>
        <strain evidence="4 5">P4T</strain>
    </source>
</reference>
<dbReference type="CDD" id="cd02968">
    <property type="entry name" value="SCO"/>
    <property type="match status" value="1"/>
</dbReference>
<dbReference type="InterPro" id="IPR013766">
    <property type="entry name" value="Thioredoxin_domain"/>
</dbReference>
<name>A0ABZ0IQM4_9BACT</name>
<proteinExistence type="inferred from homology"/>
<organism evidence="4 5">
    <name type="scientific">Imperialibacter roseus</name>
    <dbReference type="NCBI Taxonomy" id="1324217"/>
    <lineage>
        <taxon>Bacteria</taxon>
        <taxon>Pseudomonadati</taxon>
        <taxon>Bacteroidota</taxon>
        <taxon>Cytophagia</taxon>
        <taxon>Cytophagales</taxon>
        <taxon>Flammeovirgaceae</taxon>
        <taxon>Imperialibacter</taxon>
    </lineage>
</organism>
<protein>
    <submittedName>
        <fullName evidence="4">SCO family protein</fullName>
    </submittedName>
</protein>
<evidence type="ECO:0000259" key="3">
    <source>
        <dbReference type="PROSITE" id="PS51352"/>
    </source>
</evidence>
<dbReference type="PROSITE" id="PS51352">
    <property type="entry name" value="THIOREDOXIN_2"/>
    <property type="match status" value="1"/>
</dbReference>
<evidence type="ECO:0000313" key="5">
    <source>
        <dbReference type="Proteomes" id="UP001302349"/>
    </source>
</evidence>
<keyword evidence="2" id="KW-0186">Copper</keyword>
<dbReference type="InterPro" id="IPR036249">
    <property type="entry name" value="Thioredoxin-like_sf"/>
</dbReference>
<dbReference type="PANTHER" id="PTHR12151:SF25">
    <property type="entry name" value="LINALOOL DEHYDRATASE_ISOMERASE DOMAIN-CONTAINING PROTEIN"/>
    <property type="match status" value="1"/>
</dbReference>
<dbReference type="InterPro" id="IPR003782">
    <property type="entry name" value="SCO1/SenC"/>
</dbReference>
<accession>A0ABZ0IQM4</accession>
<dbReference type="EMBL" id="CP136051">
    <property type="protein sequence ID" value="WOK07353.1"/>
    <property type="molecule type" value="Genomic_DNA"/>
</dbReference>
<dbReference type="Proteomes" id="UP001302349">
    <property type="component" value="Chromosome"/>
</dbReference>
<evidence type="ECO:0000313" key="4">
    <source>
        <dbReference type="EMBL" id="WOK07353.1"/>
    </source>
</evidence>
<evidence type="ECO:0000256" key="1">
    <source>
        <dbReference type="ARBA" id="ARBA00010996"/>
    </source>
</evidence>
<dbReference type="PANTHER" id="PTHR12151">
    <property type="entry name" value="ELECTRON TRANSPORT PROTIN SCO1/SENC FAMILY MEMBER"/>
    <property type="match status" value="1"/>
</dbReference>
<evidence type="ECO:0000256" key="2">
    <source>
        <dbReference type="ARBA" id="ARBA00023008"/>
    </source>
</evidence>
<dbReference type="SUPFAM" id="SSF52833">
    <property type="entry name" value="Thioredoxin-like"/>
    <property type="match status" value="1"/>
</dbReference>
<dbReference type="Pfam" id="PF02630">
    <property type="entry name" value="SCO1-SenC"/>
    <property type="match status" value="1"/>
</dbReference>
<dbReference type="RefSeq" id="WP_317490032.1">
    <property type="nucleotide sequence ID" value="NZ_CP136051.1"/>
</dbReference>
<feature type="domain" description="Thioredoxin" evidence="3">
    <location>
        <begin position="51"/>
        <end position="217"/>
    </location>
</feature>
<comment type="similarity">
    <text evidence="1">Belongs to the SCO1/2 family.</text>
</comment>